<evidence type="ECO:0000256" key="4">
    <source>
        <dbReference type="ARBA" id="ARBA00022692"/>
    </source>
</evidence>
<comment type="caution">
    <text evidence="9">The sequence shown here is derived from an EMBL/GenBank/DDBJ whole genome shotgun (WGS) entry which is preliminary data.</text>
</comment>
<name>A0ABW2FKN9_9BACL</name>
<dbReference type="PANTHER" id="PTHR43227:SF11">
    <property type="entry name" value="BLL4140 PROTEIN"/>
    <property type="match status" value="1"/>
</dbReference>
<dbReference type="Pfam" id="PF00528">
    <property type="entry name" value="BPD_transp_1"/>
    <property type="match status" value="1"/>
</dbReference>
<keyword evidence="4 7" id="KW-0812">Transmembrane</keyword>
<gene>
    <name evidence="9" type="ORF">ACFQMJ_23470</name>
</gene>
<comment type="similarity">
    <text evidence="7">Belongs to the binding-protein-dependent transport system permease family.</text>
</comment>
<accession>A0ABW2FKN9</accession>
<keyword evidence="5 7" id="KW-1133">Transmembrane helix</keyword>
<dbReference type="InterPro" id="IPR050809">
    <property type="entry name" value="UgpAE/MalFG_permease"/>
</dbReference>
<keyword evidence="10" id="KW-1185">Reference proteome</keyword>
<feature type="transmembrane region" description="Helical" evidence="7">
    <location>
        <begin position="220"/>
        <end position="241"/>
    </location>
</feature>
<feature type="transmembrane region" description="Helical" evidence="7">
    <location>
        <begin position="24"/>
        <end position="42"/>
    </location>
</feature>
<reference evidence="10" key="1">
    <citation type="journal article" date="2019" name="Int. J. Syst. Evol. Microbiol.">
        <title>The Global Catalogue of Microorganisms (GCM) 10K type strain sequencing project: providing services to taxonomists for standard genome sequencing and annotation.</title>
        <authorList>
            <consortium name="The Broad Institute Genomics Platform"/>
            <consortium name="The Broad Institute Genome Sequencing Center for Infectious Disease"/>
            <person name="Wu L."/>
            <person name="Ma J."/>
        </authorList>
    </citation>
    <scope>NUCLEOTIDE SEQUENCE [LARGE SCALE GENOMIC DNA]</scope>
    <source>
        <strain evidence="10">KCTC 12907</strain>
    </source>
</reference>
<evidence type="ECO:0000256" key="2">
    <source>
        <dbReference type="ARBA" id="ARBA00022448"/>
    </source>
</evidence>
<organism evidence="9 10">
    <name type="scientific">Cohnella cellulosilytica</name>
    <dbReference type="NCBI Taxonomy" id="986710"/>
    <lineage>
        <taxon>Bacteria</taxon>
        <taxon>Bacillati</taxon>
        <taxon>Bacillota</taxon>
        <taxon>Bacilli</taxon>
        <taxon>Bacillales</taxon>
        <taxon>Paenibacillaceae</taxon>
        <taxon>Cohnella</taxon>
    </lineage>
</organism>
<comment type="subcellular location">
    <subcellularLocation>
        <location evidence="1 7">Cell membrane</location>
        <topology evidence="1 7">Multi-pass membrane protein</topology>
    </subcellularLocation>
</comment>
<dbReference type="InterPro" id="IPR000515">
    <property type="entry name" value="MetI-like"/>
</dbReference>
<dbReference type="PROSITE" id="PS50928">
    <property type="entry name" value="ABC_TM1"/>
    <property type="match status" value="1"/>
</dbReference>
<feature type="domain" description="ABC transmembrane type-1" evidence="8">
    <location>
        <begin position="84"/>
        <end position="298"/>
    </location>
</feature>
<feature type="transmembrane region" description="Helical" evidence="7">
    <location>
        <begin position="130"/>
        <end position="150"/>
    </location>
</feature>
<dbReference type="RefSeq" id="WP_378044766.1">
    <property type="nucleotide sequence ID" value="NZ_JBHMDN010000006.1"/>
</dbReference>
<evidence type="ECO:0000313" key="10">
    <source>
        <dbReference type="Proteomes" id="UP001596378"/>
    </source>
</evidence>
<evidence type="ECO:0000259" key="8">
    <source>
        <dbReference type="PROSITE" id="PS50928"/>
    </source>
</evidence>
<evidence type="ECO:0000256" key="5">
    <source>
        <dbReference type="ARBA" id="ARBA00022989"/>
    </source>
</evidence>
<feature type="transmembrane region" description="Helical" evidence="7">
    <location>
        <begin position="170"/>
        <end position="194"/>
    </location>
</feature>
<keyword evidence="2 7" id="KW-0813">Transport</keyword>
<dbReference type="Gene3D" id="1.10.3720.10">
    <property type="entry name" value="MetI-like"/>
    <property type="match status" value="1"/>
</dbReference>
<proteinExistence type="inferred from homology"/>
<keyword evidence="3" id="KW-1003">Cell membrane</keyword>
<protein>
    <submittedName>
        <fullName evidence="9">ABC transporter permease</fullName>
    </submittedName>
</protein>
<evidence type="ECO:0000256" key="1">
    <source>
        <dbReference type="ARBA" id="ARBA00004651"/>
    </source>
</evidence>
<dbReference type="PANTHER" id="PTHR43227">
    <property type="entry name" value="BLL4140 PROTEIN"/>
    <property type="match status" value="1"/>
</dbReference>
<evidence type="ECO:0000313" key="9">
    <source>
        <dbReference type="EMBL" id="MFC7151510.1"/>
    </source>
</evidence>
<feature type="transmembrane region" description="Helical" evidence="7">
    <location>
        <begin position="88"/>
        <end position="109"/>
    </location>
</feature>
<evidence type="ECO:0000256" key="3">
    <source>
        <dbReference type="ARBA" id="ARBA00022475"/>
    </source>
</evidence>
<dbReference type="EMBL" id="JBHTAI010000016">
    <property type="protein sequence ID" value="MFC7151510.1"/>
    <property type="molecule type" value="Genomic_DNA"/>
</dbReference>
<dbReference type="Proteomes" id="UP001596378">
    <property type="component" value="Unassembled WGS sequence"/>
</dbReference>
<keyword evidence="6 7" id="KW-0472">Membrane</keyword>
<evidence type="ECO:0000256" key="6">
    <source>
        <dbReference type="ARBA" id="ARBA00023136"/>
    </source>
</evidence>
<dbReference type="SUPFAM" id="SSF161098">
    <property type="entry name" value="MetI-like"/>
    <property type="match status" value="1"/>
</dbReference>
<dbReference type="InterPro" id="IPR035906">
    <property type="entry name" value="MetI-like_sf"/>
</dbReference>
<feature type="transmembrane region" description="Helical" evidence="7">
    <location>
        <begin position="277"/>
        <end position="296"/>
    </location>
</feature>
<sequence>MALSSKSAASGWSEARRKIKKSKALYAMFAFPLIYFLIFHYAPMVGNLMAFQDYSIVKGFFGSSWAGTKYFEQFLNDSYFWQVVRNTVLLNLYSLIFFFPAPIVFALLLNELRLQLFKRFVQSITYIPHFLSTVVVAGMLVNFLSSDGLINQFRGMLGGDPITFLSMSEWFRTIFIGSDIWQGLGWGSIIYLAALTGIDPTLYEAATIDGASRWKKMRHITIPGIMTVIMVMLLLNLGHMLSVGFEKILLLYSGPTYETADVIQTYVYRRGLIDSDFSFAAAVGIFQSVLSFVLVISANQLSKKFNGARLF</sequence>
<dbReference type="CDD" id="cd06261">
    <property type="entry name" value="TM_PBP2"/>
    <property type="match status" value="1"/>
</dbReference>
<evidence type="ECO:0000256" key="7">
    <source>
        <dbReference type="RuleBase" id="RU363032"/>
    </source>
</evidence>